<comment type="caution">
    <text evidence="5">The sequence shown here is derived from an EMBL/GenBank/DDBJ whole genome shotgun (WGS) entry which is preliminary data.</text>
</comment>
<evidence type="ECO:0000313" key="5">
    <source>
        <dbReference type="EMBL" id="KIE42726.1"/>
    </source>
</evidence>
<feature type="domain" description="N-terminal PilZ-like" evidence="4">
    <location>
        <begin position="11"/>
        <end position="103"/>
    </location>
</feature>
<name>A0A0C1QX08_9BACT</name>
<sequence>MSDELFNYYKYFDLAQRIEVRFPRAQNVSFREWGVVTLFDGDLLELQLSRDSLPENVSARTGTILDLRLGKGGYGYCCRAIIVEEHGDARLTVRLIGEVIPDELREYYRIDAYIPLRYSVPRGLSDHEIRQRWRARRYPPPTAVESPGTSPPAPPQEPLRENELDQPPPLAANISGSGIRIRIPEELPVDTLVDMELFISQDKLRVVPVVCQVVHVAALRHKAGEPPLFSTALRFLCIDERDRDMVVGFVSAAQLEHLRIMRGGNVSVTDLEYAEYSRHRRVRRIIVGIIVVTLIIVAVVVLIISRINGRKGEIEQTYEREIKKYRHIVPWR</sequence>
<evidence type="ECO:0000259" key="4">
    <source>
        <dbReference type="Pfam" id="PF18672"/>
    </source>
</evidence>
<proteinExistence type="predicted"/>
<evidence type="ECO:0000313" key="6">
    <source>
        <dbReference type="Proteomes" id="UP000031433"/>
    </source>
</evidence>
<keyword evidence="2" id="KW-0812">Transmembrane</keyword>
<evidence type="ECO:0000259" key="3">
    <source>
        <dbReference type="Pfam" id="PF07238"/>
    </source>
</evidence>
<dbReference type="EMBL" id="JXBL01000001">
    <property type="protein sequence ID" value="KIE42726.1"/>
    <property type="molecule type" value="Genomic_DNA"/>
</dbReference>
<evidence type="ECO:0000256" key="2">
    <source>
        <dbReference type="SAM" id="Phobius"/>
    </source>
</evidence>
<dbReference type="Proteomes" id="UP000031433">
    <property type="component" value="Unassembled WGS sequence"/>
</dbReference>
<evidence type="ECO:0000256" key="1">
    <source>
        <dbReference type="SAM" id="MobiDB-lite"/>
    </source>
</evidence>
<keyword evidence="2" id="KW-1133">Transmembrane helix</keyword>
<keyword evidence="6" id="KW-1185">Reference proteome</keyword>
<protein>
    <submittedName>
        <fullName evidence="5">Pilus assembly protein PilZ</fullName>
    </submittedName>
</protein>
<reference evidence="5 6" key="1">
    <citation type="submission" date="2015-01" db="EMBL/GenBank/DDBJ databases">
        <title>Genome sequence of the anaerobic bacterium Geobacter soli GSS01, a dissimilatory Fe(III) reducer from soil.</title>
        <authorList>
            <person name="Yang G."/>
            <person name="Zhou S."/>
        </authorList>
    </citation>
    <scope>NUCLEOTIDE SEQUENCE [LARGE SCALE GENOMIC DNA]</scope>
    <source>
        <strain evidence="5 6">GSS01</strain>
    </source>
</reference>
<feature type="domain" description="PilZ" evidence="3">
    <location>
        <begin position="172"/>
        <end position="250"/>
    </location>
</feature>
<accession>A0A0C1QX08</accession>
<gene>
    <name evidence="5" type="ORF">SE37_08820</name>
</gene>
<dbReference type="InterPro" id="IPR009875">
    <property type="entry name" value="PilZ_domain"/>
</dbReference>
<dbReference type="AlphaFoldDB" id="A0A0C1QX08"/>
<dbReference type="GO" id="GO:0035438">
    <property type="term" value="F:cyclic-di-GMP binding"/>
    <property type="evidence" value="ECO:0007669"/>
    <property type="project" value="InterPro"/>
</dbReference>
<feature type="transmembrane region" description="Helical" evidence="2">
    <location>
        <begin position="285"/>
        <end position="304"/>
    </location>
</feature>
<dbReference type="RefSeq" id="WP_039645555.1">
    <property type="nucleotide sequence ID" value="NZ_JXBL01000001.1"/>
</dbReference>
<keyword evidence="2" id="KW-0472">Membrane</keyword>
<dbReference type="Pfam" id="PF18672">
    <property type="entry name" value="PilZN1"/>
    <property type="match status" value="1"/>
</dbReference>
<dbReference type="Gene3D" id="2.30.110.70">
    <property type="match status" value="1"/>
</dbReference>
<organism evidence="5 6">
    <name type="scientific">Geobacter soli</name>
    <dbReference type="NCBI Taxonomy" id="1510391"/>
    <lineage>
        <taxon>Bacteria</taxon>
        <taxon>Pseudomonadati</taxon>
        <taxon>Thermodesulfobacteriota</taxon>
        <taxon>Desulfuromonadia</taxon>
        <taxon>Geobacterales</taxon>
        <taxon>Geobacteraceae</taxon>
        <taxon>Geobacter</taxon>
    </lineage>
</organism>
<dbReference type="InterPro" id="IPR040638">
    <property type="entry name" value="PilZN1"/>
</dbReference>
<feature type="region of interest" description="Disordered" evidence="1">
    <location>
        <begin position="135"/>
        <end position="175"/>
    </location>
</feature>
<dbReference type="Pfam" id="PF07238">
    <property type="entry name" value="PilZ"/>
    <property type="match status" value="1"/>
</dbReference>